<evidence type="ECO:0000313" key="1">
    <source>
        <dbReference type="EMBL" id="KAK1312989.1"/>
    </source>
</evidence>
<dbReference type="AlphaFoldDB" id="A0AAV9EIN1"/>
<reference evidence="1" key="1">
    <citation type="journal article" date="2023" name="Nat. Commun.">
        <title>Diploid and tetraploid genomes of Acorus and the evolution of monocots.</title>
        <authorList>
            <person name="Ma L."/>
            <person name="Liu K.W."/>
            <person name="Li Z."/>
            <person name="Hsiao Y.Y."/>
            <person name="Qi Y."/>
            <person name="Fu T."/>
            <person name="Tang G.D."/>
            <person name="Zhang D."/>
            <person name="Sun W.H."/>
            <person name="Liu D.K."/>
            <person name="Li Y."/>
            <person name="Chen G.Z."/>
            <person name="Liu X.D."/>
            <person name="Liao X.Y."/>
            <person name="Jiang Y.T."/>
            <person name="Yu X."/>
            <person name="Hao Y."/>
            <person name="Huang J."/>
            <person name="Zhao X.W."/>
            <person name="Ke S."/>
            <person name="Chen Y.Y."/>
            <person name="Wu W.L."/>
            <person name="Hsu J.L."/>
            <person name="Lin Y.F."/>
            <person name="Huang M.D."/>
            <person name="Li C.Y."/>
            <person name="Huang L."/>
            <person name="Wang Z.W."/>
            <person name="Zhao X."/>
            <person name="Zhong W.Y."/>
            <person name="Peng D.H."/>
            <person name="Ahmad S."/>
            <person name="Lan S."/>
            <person name="Zhang J.S."/>
            <person name="Tsai W.C."/>
            <person name="Van de Peer Y."/>
            <person name="Liu Z.J."/>
        </authorList>
    </citation>
    <scope>NUCLEOTIDE SEQUENCE</scope>
    <source>
        <strain evidence="1">CP</strain>
    </source>
</reference>
<reference evidence="1" key="2">
    <citation type="submission" date="2023-06" db="EMBL/GenBank/DDBJ databases">
        <authorList>
            <person name="Ma L."/>
            <person name="Liu K.-W."/>
            <person name="Li Z."/>
            <person name="Hsiao Y.-Y."/>
            <person name="Qi Y."/>
            <person name="Fu T."/>
            <person name="Tang G."/>
            <person name="Zhang D."/>
            <person name="Sun W.-H."/>
            <person name="Liu D.-K."/>
            <person name="Li Y."/>
            <person name="Chen G.-Z."/>
            <person name="Liu X.-D."/>
            <person name="Liao X.-Y."/>
            <person name="Jiang Y.-T."/>
            <person name="Yu X."/>
            <person name="Hao Y."/>
            <person name="Huang J."/>
            <person name="Zhao X.-W."/>
            <person name="Ke S."/>
            <person name="Chen Y.-Y."/>
            <person name="Wu W.-L."/>
            <person name="Hsu J.-L."/>
            <person name="Lin Y.-F."/>
            <person name="Huang M.-D."/>
            <person name="Li C.-Y."/>
            <person name="Huang L."/>
            <person name="Wang Z.-W."/>
            <person name="Zhao X."/>
            <person name="Zhong W.-Y."/>
            <person name="Peng D.-H."/>
            <person name="Ahmad S."/>
            <person name="Lan S."/>
            <person name="Zhang J.-S."/>
            <person name="Tsai W.-C."/>
            <person name="Van De Peer Y."/>
            <person name="Liu Z.-J."/>
        </authorList>
    </citation>
    <scope>NUCLEOTIDE SEQUENCE</scope>
    <source>
        <strain evidence="1">CP</strain>
        <tissue evidence="1">Leaves</tissue>
    </source>
</reference>
<keyword evidence="2" id="KW-1185">Reference proteome</keyword>
<evidence type="ECO:0000313" key="2">
    <source>
        <dbReference type="Proteomes" id="UP001180020"/>
    </source>
</evidence>
<accession>A0AAV9EIN1</accession>
<sequence>MAMGEIDGPDLVFEMICWGSLSKRISMTCKRRQTEYDPRGRYKFEMNVTVAEVGEADEGGGRRQAFAQDPIHHRAAPVVAEY</sequence>
<name>A0AAV9EIN1_ACOCL</name>
<protein>
    <submittedName>
        <fullName evidence="1">Uncharacterized protein</fullName>
    </submittedName>
</protein>
<gene>
    <name evidence="1" type="ORF">QJS10_CPA06g00465</name>
</gene>
<organism evidence="1 2">
    <name type="scientific">Acorus calamus</name>
    <name type="common">Sweet flag</name>
    <dbReference type="NCBI Taxonomy" id="4465"/>
    <lineage>
        <taxon>Eukaryota</taxon>
        <taxon>Viridiplantae</taxon>
        <taxon>Streptophyta</taxon>
        <taxon>Embryophyta</taxon>
        <taxon>Tracheophyta</taxon>
        <taxon>Spermatophyta</taxon>
        <taxon>Magnoliopsida</taxon>
        <taxon>Liliopsida</taxon>
        <taxon>Acoraceae</taxon>
        <taxon>Acorus</taxon>
    </lineage>
</organism>
<dbReference type="EMBL" id="JAUJYO010000006">
    <property type="protein sequence ID" value="KAK1312989.1"/>
    <property type="molecule type" value="Genomic_DNA"/>
</dbReference>
<dbReference type="Proteomes" id="UP001180020">
    <property type="component" value="Unassembled WGS sequence"/>
</dbReference>
<proteinExistence type="predicted"/>
<comment type="caution">
    <text evidence="1">The sequence shown here is derived from an EMBL/GenBank/DDBJ whole genome shotgun (WGS) entry which is preliminary data.</text>
</comment>